<evidence type="ECO:0000256" key="11">
    <source>
        <dbReference type="PROSITE-ProRule" id="PRU00812"/>
    </source>
</evidence>
<feature type="compositionally biased region" description="Polar residues" evidence="13">
    <location>
        <begin position="375"/>
        <end position="389"/>
    </location>
</feature>
<feature type="region of interest" description="Disordered" evidence="13">
    <location>
        <begin position="359"/>
        <end position="418"/>
    </location>
</feature>
<comment type="catalytic activity">
    <reaction evidence="9 12">
        <text>O-phospho-L-seryl-[protein] + H2O = L-seryl-[protein] + phosphate</text>
        <dbReference type="Rhea" id="RHEA:20629"/>
        <dbReference type="Rhea" id="RHEA-COMP:9863"/>
        <dbReference type="Rhea" id="RHEA-COMP:11604"/>
        <dbReference type="ChEBI" id="CHEBI:15377"/>
        <dbReference type="ChEBI" id="CHEBI:29999"/>
        <dbReference type="ChEBI" id="CHEBI:43474"/>
        <dbReference type="ChEBI" id="CHEBI:83421"/>
        <dbReference type="EC" id="3.1.3.16"/>
    </reaction>
</comment>
<keyword evidence="5 12" id="KW-0378">Hydrolase</keyword>
<evidence type="ECO:0000256" key="5">
    <source>
        <dbReference type="ARBA" id="ARBA00022801"/>
    </source>
</evidence>
<dbReference type="GO" id="GO:0008420">
    <property type="term" value="F:RNA polymerase II CTD heptapeptide repeat phosphatase activity"/>
    <property type="evidence" value="ECO:0007669"/>
    <property type="project" value="UniProtKB-UniRule"/>
</dbReference>
<accession>A0A0D2VJI8</accession>
<keyword evidence="3 12" id="KW-0479">Metal-binding</keyword>
<comment type="similarity">
    <text evidence="2 11 12">Belongs to the RPAP2 family.</text>
</comment>
<evidence type="ECO:0000256" key="7">
    <source>
        <dbReference type="ARBA" id="ARBA00022912"/>
    </source>
</evidence>
<dbReference type="Proteomes" id="UP000008743">
    <property type="component" value="Unassembled WGS sequence"/>
</dbReference>
<evidence type="ECO:0000313" key="15">
    <source>
        <dbReference type="EMBL" id="KJE90117.1"/>
    </source>
</evidence>
<comment type="catalytic activity">
    <reaction evidence="10 12">
        <text>O-phospho-L-threonyl-[protein] + H2O = L-threonyl-[protein] + phosphate</text>
        <dbReference type="Rhea" id="RHEA:47004"/>
        <dbReference type="Rhea" id="RHEA-COMP:11060"/>
        <dbReference type="Rhea" id="RHEA-COMP:11605"/>
        <dbReference type="ChEBI" id="CHEBI:15377"/>
        <dbReference type="ChEBI" id="CHEBI:30013"/>
        <dbReference type="ChEBI" id="CHEBI:43474"/>
        <dbReference type="ChEBI" id="CHEBI:61977"/>
        <dbReference type="EC" id="3.1.3.16"/>
    </reaction>
</comment>
<evidence type="ECO:0000256" key="13">
    <source>
        <dbReference type="SAM" id="MobiDB-lite"/>
    </source>
</evidence>
<evidence type="ECO:0000256" key="12">
    <source>
        <dbReference type="RuleBase" id="RU367080"/>
    </source>
</evidence>
<feature type="compositionally biased region" description="Acidic residues" evidence="13">
    <location>
        <begin position="359"/>
        <end position="370"/>
    </location>
</feature>
<evidence type="ECO:0000256" key="3">
    <source>
        <dbReference type="ARBA" id="ARBA00022723"/>
    </source>
</evidence>
<keyword evidence="16" id="KW-1185">Reference proteome</keyword>
<dbReference type="eggNOG" id="KOG4780">
    <property type="taxonomic scope" value="Eukaryota"/>
</dbReference>
<feature type="domain" description="RTR1-type" evidence="14">
    <location>
        <begin position="62"/>
        <end position="156"/>
    </location>
</feature>
<dbReference type="PANTHER" id="PTHR14732">
    <property type="entry name" value="RNA POLYMERASE II SUBUNIT B1 CTD PHOSPHATASE RPAP2-RELATED"/>
    <property type="match status" value="1"/>
</dbReference>
<gene>
    <name evidence="15" type="ORF">CAOG_001467</name>
</gene>
<keyword evidence="4 12" id="KW-0863">Zinc-finger</keyword>
<dbReference type="PROSITE" id="PS51479">
    <property type="entry name" value="ZF_RTR1"/>
    <property type="match status" value="1"/>
</dbReference>
<dbReference type="STRING" id="595528.A0A0D2VJI8"/>
<dbReference type="PhylomeDB" id="A0A0D2VJI8"/>
<evidence type="ECO:0000256" key="10">
    <source>
        <dbReference type="ARBA" id="ARBA00048336"/>
    </source>
</evidence>
<reference evidence="16" key="1">
    <citation type="submission" date="2011-02" db="EMBL/GenBank/DDBJ databases">
        <title>The Genome Sequence of Capsaspora owczarzaki ATCC 30864.</title>
        <authorList>
            <person name="Russ C."/>
            <person name="Cuomo C."/>
            <person name="Burger G."/>
            <person name="Gray M.W."/>
            <person name="Holland P.W.H."/>
            <person name="King N."/>
            <person name="Lang F.B.F."/>
            <person name="Roger A.J."/>
            <person name="Ruiz-Trillo I."/>
            <person name="Young S.K."/>
            <person name="Zeng Q."/>
            <person name="Gargeya S."/>
            <person name="Alvarado L."/>
            <person name="Berlin A."/>
            <person name="Chapman S.B."/>
            <person name="Chen Z."/>
            <person name="Freedman E."/>
            <person name="Gellesch M."/>
            <person name="Goldberg J."/>
            <person name="Griggs A."/>
            <person name="Gujja S."/>
            <person name="Heilman E."/>
            <person name="Heiman D."/>
            <person name="Howarth C."/>
            <person name="Mehta T."/>
            <person name="Neiman D."/>
            <person name="Pearson M."/>
            <person name="Roberts A."/>
            <person name="Saif S."/>
            <person name="Shea T."/>
            <person name="Shenoy N."/>
            <person name="Sisk P."/>
            <person name="Stolte C."/>
            <person name="Sykes S."/>
            <person name="White J."/>
            <person name="Yandava C."/>
            <person name="Haas B."/>
            <person name="Nusbaum C."/>
            <person name="Birren B."/>
        </authorList>
    </citation>
    <scope>NUCLEOTIDE SEQUENCE</scope>
    <source>
        <strain evidence="16">ATCC 30864</strain>
    </source>
</reference>
<evidence type="ECO:0000313" key="16">
    <source>
        <dbReference type="Proteomes" id="UP000008743"/>
    </source>
</evidence>
<keyword evidence="7 12" id="KW-0904">Protein phosphatase</keyword>
<comment type="function">
    <text evidence="12">Putative RNA polymerase II subunit B1 C-terminal domain (CTD) phosphatase involved in RNA polymerase II transcription regulation.</text>
</comment>
<dbReference type="AlphaFoldDB" id="A0A0D2VJI8"/>
<evidence type="ECO:0000256" key="8">
    <source>
        <dbReference type="ARBA" id="ARBA00023242"/>
    </source>
</evidence>
<dbReference type="InterPro" id="IPR039693">
    <property type="entry name" value="Rtr1/RPAP2"/>
</dbReference>
<evidence type="ECO:0000256" key="2">
    <source>
        <dbReference type="ARBA" id="ARBA00005676"/>
    </source>
</evidence>
<evidence type="ECO:0000256" key="9">
    <source>
        <dbReference type="ARBA" id="ARBA00047761"/>
    </source>
</evidence>
<dbReference type="GO" id="GO:0043175">
    <property type="term" value="F:RNA polymerase core enzyme binding"/>
    <property type="evidence" value="ECO:0007669"/>
    <property type="project" value="UniProtKB-UniRule"/>
</dbReference>
<comment type="subcellular location">
    <subcellularLocation>
        <location evidence="1 12">Nucleus</location>
    </subcellularLocation>
</comment>
<dbReference type="GO" id="GO:0005737">
    <property type="term" value="C:cytoplasm"/>
    <property type="evidence" value="ECO:0007669"/>
    <property type="project" value="TreeGrafter"/>
</dbReference>
<evidence type="ECO:0000256" key="6">
    <source>
        <dbReference type="ARBA" id="ARBA00022833"/>
    </source>
</evidence>
<dbReference type="Gene3D" id="1.25.40.820">
    <property type="match status" value="1"/>
</dbReference>
<keyword evidence="6 12" id="KW-0862">Zinc</keyword>
<feature type="region of interest" description="Disordered" evidence="13">
    <location>
        <begin position="184"/>
        <end position="203"/>
    </location>
</feature>
<dbReference type="InParanoid" id="A0A0D2VJI8"/>
<sequence>MQSKKPVAAKPSPSEGAKVQVGRALIDRELAHLTARVDVEKRAFAVQKQLLEGNMTEESLRTAAMHILPSHYTAMTEERALMGRCGYPMCHNPPQPATAAPASSARSTRPARYTIDRKVHVVYDLTEWRWFCSDACFQASKFFESQISSDALWLRNEHTLGMGRGATNRVVDFGNIIGGRWSSDSSVKAAPSGNPEGSPQRPAGELLFRERQGAEVIAPAVRPADAHDAIEGYRPTFDQIGATSGLDDDINSLSLQEHAPRTPKVATPQQRQAKKSSLLNSLINTSAWSELCLIVSTWQTDAAVAFLHGHVIEPRLRPNMTAEEQTNALLDYAQLALPTSARQPVASSAFASSELIDDDYLSDSDNDEPDVDHFNPSNTTSKTPASAQSLAPRPRASDKSAQISKLEQQPASQADDDLDFHAPLTDAAAPALVRRGLFLSQLTKEITPLLSLFHIPVADIQSDVSEFVALLDLRNSNSSLTSSQWKTTVLLFLRLLAFRNPKLGQLVVNTPDNRFEQLVAATGLSSAEFQALVVMFEPRML</sequence>
<dbReference type="InterPro" id="IPR007308">
    <property type="entry name" value="Rtr1/RPAP2_dom"/>
</dbReference>
<dbReference type="Pfam" id="PF04181">
    <property type="entry name" value="RPAP2_Rtr1"/>
    <property type="match status" value="1"/>
</dbReference>
<organism evidence="15 16">
    <name type="scientific">Capsaspora owczarzaki (strain ATCC 30864)</name>
    <dbReference type="NCBI Taxonomy" id="595528"/>
    <lineage>
        <taxon>Eukaryota</taxon>
        <taxon>Filasterea</taxon>
        <taxon>Capsaspora</taxon>
    </lineage>
</organism>
<dbReference type="GO" id="GO:0008270">
    <property type="term" value="F:zinc ion binding"/>
    <property type="evidence" value="ECO:0007669"/>
    <property type="project" value="UniProtKB-KW"/>
</dbReference>
<dbReference type="InterPro" id="IPR038534">
    <property type="entry name" value="Rtr1/RPAP2_sf"/>
</dbReference>
<dbReference type="EMBL" id="KE346361">
    <property type="protein sequence ID" value="KJE90117.1"/>
    <property type="molecule type" value="Genomic_DNA"/>
</dbReference>
<dbReference type="GO" id="GO:0005634">
    <property type="term" value="C:nucleus"/>
    <property type="evidence" value="ECO:0007669"/>
    <property type="project" value="UniProtKB-SubCell"/>
</dbReference>
<dbReference type="OrthoDB" id="2590500at2759"/>
<proteinExistence type="inferred from homology"/>
<name>A0A0D2VJI8_CAPO3</name>
<dbReference type="PANTHER" id="PTHR14732:SF0">
    <property type="entry name" value="RNA POLYMERASE II SUBUNIT B1 CTD PHOSPHATASE RPAP2-RELATED"/>
    <property type="match status" value="1"/>
</dbReference>
<keyword evidence="8 12" id="KW-0539">Nucleus</keyword>
<dbReference type="EC" id="3.1.3.16" evidence="12"/>
<evidence type="ECO:0000259" key="14">
    <source>
        <dbReference type="PROSITE" id="PS51479"/>
    </source>
</evidence>
<evidence type="ECO:0000256" key="1">
    <source>
        <dbReference type="ARBA" id="ARBA00004123"/>
    </source>
</evidence>
<evidence type="ECO:0000256" key="4">
    <source>
        <dbReference type="ARBA" id="ARBA00022771"/>
    </source>
</evidence>
<protein>
    <recommendedName>
        <fullName evidence="12">RNA polymerase II subunit B1 CTD phosphatase RPAP2 homolog</fullName>
        <ecNumber evidence="12">3.1.3.16</ecNumber>
    </recommendedName>
</protein>
<feature type="compositionally biased region" description="Polar residues" evidence="13">
    <location>
        <begin position="399"/>
        <end position="412"/>
    </location>
</feature>